<keyword evidence="5 6" id="KW-0472">Membrane</keyword>
<dbReference type="PANTHER" id="PTHR43385">
    <property type="entry name" value="RIBOFLAVIN TRANSPORTER RIBJ"/>
    <property type="match status" value="1"/>
</dbReference>
<feature type="transmembrane region" description="Helical" evidence="6">
    <location>
        <begin position="59"/>
        <end position="83"/>
    </location>
</feature>
<comment type="caution">
    <text evidence="8">The sequence shown here is derived from an EMBL/GenBank/DDBJ whole genome shotgun (WGS) entry which is preliminary data.</text>
</comment>
<feature type="domain" description="Major facilitator superfamily (MFS) profile" evidence="7">
    <location>
        <begin position="1"/>
        <end position="417"/>
    </location>
</feature>
<evidence type="ECO:0000313" key="9">
    <source>
        <dbReference type="Proteomes" id="UP000230750"/>
    </source>
</evidence>
<evidence type="ECO:0000256" key="2">
    <source>
        <dbReference type="ARBA" id="ARBA00022448"/>
    </source>
</evidence>
<feature type="transmembrane region" description="Helical" evidence="6">
    <location>
        <begin position="153"/>
        <end position="171"/>
    </location>
</feature>
<dbReference type="PANTHER" id="PTHR43385:SF1">
    <property type="entry name" value="RIBOFLAVIN TRANSPORTER RIBJ"/>
    <property type="match status" value="1"/>
</dbReference>
<keyword evidence="9" id="KW-1185">Reference proteome</keyword>
<feature type="transmembrane region" description="Helical" evidence="6">
    <location>
        <begin position="329"/>
        <end position="352"/>
    </location>
</feature>
<evidence type="ECO:0000259" key="7">
    <source>
        <dbReference type="PROSITE" id="PS50850"/>
    </source>
</evidence>
<reference evidence="8 9" key="1">
    <citation type="journal article" date="2017" name="PLoS Biol.">
        <title>The sea cucumber genome provides insights into morphological evolution and visceral regeneration.</title>
        <authorList>
            <person name="Zhang X."/>
            <person name="Sun L."/>
            <person name="Yuan J."/>
            <person name="Sun Y."/>
            <person name="Gao Y."/>
            <person name="Zhang L."/>
            <person name="Li S."/>
            <person name="Dai H."/>
            <person name="Hamel J.F."/>
            <person name="Liu C."/>
            <person name="Yu Y."/>
            <person name="Liu S."/>
            <person name="Lin W."/>
            <person name="Guo K."/>
            <person name="Jin S."/>
            <person name="Xu P."/>
            <person name="Storey K.B."/>
            <person name="Huan P."/>
            <person name="Zhang T."/>
            <person name="Zhou Y."/>
            <person name="Zhang J."/>
            <person name="Lin C."/>
            <person name="Li X."/>
            <person name="Xing L."/>
            <person name="Huo D."/>
            <person name="Sun M."/>
            <person name="Wang L."/>
            <person name="Mercier A."/>
            <person name="Li F."/>
            <person name="Yang H."/>
            <person name="Xiang J."/>
        </authorList>
    </citation>
    <scope>NUCLEOTIDE SEQUENCE [LARGE SCALE GENOMIC DNA]</scope>
    <source>
        <strain evidence="8">Shaxun</strain>
        <tissue evidence="8">Muscle</tissue>
    </source>
</reference>
<dbReference type="EMBL" id="MRZV01000129">
    <property type="protein sequence ID" value="PIK57917.1"/>
    <property type="molecule type" value="Genomic_DNA"/>
</dbReference>
<feature type="transmembrane region" description="Helical" evidence="6">
    <location>
        <begin position="238"/>
        <end position="259"/>
    </location>
</feature>
<accession>A0A2G8LCG1</accession>
<feature type="transmembrane region" description="Helical" evidence="6">
    <location>
        <begin position="95"/>
        <end position="119"/>
    </location>
</feature>
<dbReference type="InterPro" id="IPR011701">
    <property type="entry name" value="MFS"/>
</dbReference>
<evidence type="ECO:0000256" key="5">
    <source>
        <dbReference type="ARBA" id="ARBA00023136"/>
    </source>
</evidence>
<evidence type="ECO:0000256" key="1">
    <source>
        <dbReference type="ARBA" id="ARBA00004141"/>
    </source>
</evidence>
<dbReference type="AlphaFoldDB" id="A0A2G8LCG1"/>
<feature type="transmembrane region" description="Helical" evidence="6">
    <location>
        <begin position="6"/>
        <end position="27"/>
    </location>
</feature>
<protein>
    <recommendedName>
        <fullName evidence="7">Major facilitator superfamily (MFS) profile domain-containing protein</fullName>
    </recommendedName>
</protein>
<dbReference type="InterPro" id="IPR020846">
    <property type="entry name" value="MFS_dom"/>
</dbReference>
<feature type="transmembrane region" description="Helical" evidence="6">
    <location>
        <begin position="364"/>
        <end position="382"/>
    </location>
</feature>
<dbReference type="Gene3D" id="1.20.1250.20">
    <property type="entry name" value="MFS general substrate transporter like domains"/>
    <property type="match status" value="1"/>
</dbReference>
<dbReference type="Pfam" id="PF07690">
    <property type="entry name" value="MFS_1"/>
    <property type="match status" value="1"/>
</dbReference>
<dbReference type="GO" id="GO:0016020">
    <property type="term" value="C:membrane"/>
    <property type="evidence" value="ECO:0007669"/>
    <property type="project" value="UniProtKB-SubCell"/>
</dbReference>
<dbReference type="InterPro" id="IPR036259">
    <property type="entry name" value="MFS_trans_sf"/>
</dbReference>
<keyword evidence="2" id="KW-0813">Transport</keyword>
<dbReference type="SUPFAM" id="SSF103473">
    <property type="entry name" value="MFS general substrate transporter"/>
    <property type="match status" value="1"/>
</dbReference>
<organism evidence="8 9">
    <name type="scientific">Stichopus japonicus</name>
    <name type="common">Sea cucumber</name>
    <dbReference type="NCBI Taxonomy" id="307972"/>
    <lineage>
        <taxon>Eukaryota</taxon>
        <taxon>Metazoa</taxon>
        <taxon>Echinodermata</taxon>
        <taxon>Eleutherozoa</taxon>
        <taxon>Echinozoa</taxon>
        <taxon>Holothuroidea</taxon>
        <taxon>Aspidochirotacea</taxon>
        <taxon>Aspidochirotida</taxon>
        <taxon>Stichopodidae</taxon>
        <taxon>Apostichopus</taxon>
    </lineage>
</organism>
<dbReference type="PROSITE" id="PS50850">
    <property type="entry name" value="MFS"/>
    <property type="match status" value="1"/>
</dbReference>
<evidence type="ECO:0000256" key="3">
    <source>
        <dbReference type="ARBA" id="ARBA00022692"/>
    </source>
</evidence>
<keyword evidence="4 6" id="KW-1133">Transmembrane helix</keyword>
<evidence type="ECO:0000256" key="4">
    <source>
        <dbReference type="ARBA" id="ARBA00022989"/>
    </source>
</evidence>
<evidence type="ECO:0000256" key="6">
    <source>
        <dbReference type="SAM" id="Phobius"/>
    </source>
</evidence>
<gene>
    <name evidence="8" type="ORF">BSL78_05198</name>
</gene>
<dbReference type="Proteomes" id="UP000230750">
    <property type="component" value="Unassembled WGS sequence"/>
</dbReference>
<feature type="transmembrane region" description="Helical" evidence="6">
    <location>
        <begin position="303"/>
        <end position="323"/>
    </location>
</feature>
<comment type="subcellular location">
    <subcellularLocation>
        <location evidence="1">Membrane</location>
        <topology evidence="1">Multi-pass membrane protein</topology>
    </subcellularLocation>
</comment>
<evidence type="ECO:0000313" key="8">
    <source>
        <dbReference type="EMBL" id="PIK57917.1"/>
    </source>
</evidence>
<dbReference type="InterPro" id="IPR052983">
    <property type="entry name" value="MFS_Riboflavin_Transporter"/>
</dbReference>
<feature type="transmembrane region" description="Helical" evidence="6">
    <location>
        <begin position="34"/>
        <end position="53"/>
    </location>
</feature>
<dbReference type="OrthoDB" id="410267at2759"/>
<name>A0A2G8LCG1_STIJA</name>
<proteinExistence type="predicted"/>
<dbReference type="GO" id="GO:0022857">
    <property type="term" value="F:transmembrane transporter activity"/>
    <property type="evidence" value="ECO:0007669"/>
    <property type="project" value="InterPro"/>
</dbReference>
<feature type="transmembrane region" description="Helical" evidence="6">
    <location>
        <begin position="271"/>
        <end position="291"/>
    </location>
</feature>
<sequence>MSELEMTFILAAMAVGQGAFIQVGGFLEKRIGPRAATMLGGLIMSSGVALSALTIKASFYWLMVTYGLVFGLGIGIAYVPPMVCANRWFPESKGLVNGAIAAGFGGGAFIFNIVQTFYINPDNIKPNHTLHFDDHIEKYYDQPSLLKRVPSCFLLQAGIFLLMQMIGVCLISNPPRPQQLRTLSVKSNLISDDEDDDSSSEEYHPTHFPRVPEEQIYQDPKSSGNIYTPLEVIRHWPFWILWFTFAVNAQIIVIVPSLYKAFGQTFIDSDQFLAVAGSVSSIFNAFGRIFWGQFADKASYKMAMCFLTTSGAVLLFTFGLTSLGGEVMYLFWVCAIFFTFSGNFALFPTVTARAFGMDHFGPNYGLLFTSITIASVAAAFLATTMQDTLGWIGLFQLVGGFSMVGKKLSIEAFPVLVGFSKLFSTTHHINTGCSAPYQNRVFSTTSKQAVQHHINCQAKYCLLKPFLYYRLFQALQHHPPHQHKLFSTTSKQAVQHHIKAGCSVPHQNRVFSTTSKQAVQHHIKTSCSVPHQHRLFSTTHHHIKTGCSAPHQNRVFSTTSTQAVQHHIKKVSKI</sequence>
<keyword evidence="3 6" id="KW-0812">Transmembrane</keyword>